<dbReference type="SUPFAM" id="SSF48403">
    <property type="entry name" value="Ankyrin repeat"/>
    <property type="match status" value="1"/>
</dbReference>
<comment type="caution">
    <text evidence="3">The sequence shown here is derived from an EMBL/GenBank/DDBJ whole genome shotgun (WGS) entry which is preliminary data.</text>
</comment>
<protein>
    <recommendedName>
        <fullName evidence="2">PGG domain-containing protein</fullName>
    </recommendedName>
</protein>
<feature type="transmembrane region" description="Helical" evidence="1">
    <location>
        <begin position="503"/>
        <end position="531"/>
    </location>
</feature>
<dbReference type="InterPro" id="IPR002110">
    <property type="entry name" value="Ankyrin_rpt"/>
</dbReference>
<keyword evidence="1" id="KW-1133">Transmembrane helix</keyword>
<dbReference type="EMBL" id="NBSK02000002">
    <property type="protein sequence ID" value="KAJ0223701.1"/>
    <property type="molecule type" value="Genomic_DNA"/>
</dbReference>
<feature type="domain" description="PGG" evidence="2">
    <location>
        <begin position="459"/>
        <end position="570"/>
    </location>
</feature>
<dbReference type="SMART" id="SM00248">
    <property type="entry name" value="ANK"/>
    <property type="match status" value="4"/>
</dbReference>
<dbReference type="AlphaFoldDB" id="A0A9R1XS47"/>
<evidence type="ECO:0000313" key="4">
    <source>
        <dbReference type="Proteomes" id="UP000235145"/>
    </source>
</evidence>
<organism evidence="3 4">
    <name type="scientific">Lactuca sativa</name>
    <name type="common">Garden lettuce</name>
    <dbReference type="NCBI Taxonomy" id="4236"/>
    <lineage>
        <taxon>Eukaryota</taxon>
        <taxon>Viridiplantae</taxon>
        <taxon>Streptophyta</taxon>
        <taxon>Embryophyta</taxon>
        <taxon>Tracheophyta</taxon>
        <taxon>Spermatophyta</taxon>
        <taxon>Magnoliopsida</taxon>
        <taxon>eudicotyledons</taxon>
        <taxon>Gunneridae</taxon>
        <taxon>Pentapetalae</taxon>
        <taxon>asterids</taxon>
        <taxon>campanulids</taxon>
        <taxon>Asterales</taxon>
        <taxon>Asteraceae</taxon>
        <taxon>Cichorioideae</taxon>
        <taxon>Cichorieae</taxon>
        <taxon>Lactucinae</taxon>
        <taxon>Lactuca</taxon>
    </lineage>
</organism>
<dbReference type="PANTHER" id="PTHR24177:SF472">
    <property type="entry name" value="PGG DOMAIN-CONTAINING PROTEIN"/>
    <property type="match status" value="1"/>
</dbReference>
<proteinExistence type="predicted"/>
<dbReference type="Gene3D" id="1.25.40.20">
    <property type="entry name" value="Ankyrin repeat-containing domain"/>
    <property type="match status" value="2"/>
</dbReference>
<keyword evidence="1" id="KW-0472">Membrane</keyword>
<dbReference type="Proteomes" id="UP000235145">
    <property type="component" value="Unassembled WGS sequence"/>
</dbReference>
<dbReference type="Pfam" id="PF13962">
    <property type="entry name" value="PGG"/>
    <property type="match status" value="1"/>
</dbReference>
<dbReference type="Pfam" id="PF12796">
    <property type="entry name" value="Ank_2"/>
    <property type="match status" value="1"/>
</dbReference>
<evidence type="ECO:0000259" key="2">
    <source>
        <dbReference type="Pfam" id="PF13962"/>
    </source>
</evidence>
<sequence length="649" mass="73198">MNGVLTLHWNCVKGSRKDYIKIGIPLFEASITGDWGTATKILEKRKELVRYSITENGETALHVAASAKSTKQVEDFVENLMGYMEDKDLELENNSSSTALCLAAEAGNVKIVKIMVKRNRNLVSITGSQGMTPLCRAALFGNYDVVKYLYKESQKMHYDYWTPQKPGWLLLKCVENDMFDIALKIVKDHPEVLGSSGSVLGVLACKTDAFAETKLNIFMRTINWVFTVICPKIGAEKESEASQLLRVIWQNIAEKPVNEIDDILRGPPDFINEKLASDKEDQTVETQNINKEPAATTLKDPNAPWQRNEDRTYSSRIPFVAAEMGNTTLVVELIRQYPDLMLKVNDNNQSIFHTAVENRHEDIYNILYEIGSKKDRILGLKDKNDNNMLHLVGKCAKKKRLGDVSGFAAPFQLQGELLWFKEVEEMVPPSCREQRNKDGLTPHELFTMEHNDLATKSGDWLKGMSSNCLVVAVFIASVTFAALLTVPGGYNQNDGLPIFSRKIAFMIFFLADAISFFSASGSVIMLLAILASCYAEHDFCKSLPKKLMTGLATLLLAITTMMVAFSSIFFILCNKDHKWMPVLASLLSIMLILLFATLQYPLLKDVISSTYGSRYLFRPKKRVLYENNCRFPFAFRYFSRCTSKILKLL</sequence>
<dbReference type="InterPro" id="IPR026961">
    <property type="entry name" value="PGG_dom"/>
</dbReference>
<accession>A0A9R1XS47</accession>
<keyword evidence="4" id="KW-1185">Reference proteome</keyword>
<feature type="transmembrane region" description="Helical" evidence="1">
    <location>
        <begin position="579"/>
        <end position="600"/>
    </location>
</feature>
<feature type="transmembrane region" description="Helical" evidence="1">
    <location>
        <begin position="551"/>
        <end position="572"/>
    </location>
</feature>
<evidence type="ECO:0000256" key="1">
    <source>
        <dbReference type="SAM" id="Phobius"/>
    </source>
</evidence>
<feature type="transmembrane region" description="Helical" evidence="1">
    <location>
        <begin position="469"/>
        <end position="491"/>
    </location>
</feature>
<keyword evidence="1" id="KW-0812">Transmembrane</keyword>
<name>A0A9R1XS47_LACSA</name>
<gene>
    <name evidence="3" type="ORF">LSAT_V11C200075680</name>
</gene>
<dbReference type="PANTHER" id="PTHR24177">
    <property type="entry name" value="CASKIN"/>
    <property type="match status" value="1"/>
</dbReference>
<dbReference type="InterPro" id="IPR036770">
    <property type="entry name" value="Ankyrin_rpt-contain_sf"/>
</dbReference>
<reference evidence="3 4" key="1">
    <citation type="journal article" date="2017" name="Nat. Commun.">
        <title>Genome assembly with in vitro proximity ligation data and whole-genome triplication in lettuce.</title>
        <authorList>
            <person name="Reyes-Chin-Wo S."/>
            <person name="Wang Z."/>
            <person name="Yang X."/>
            <person name="Kozik A."/>
            <person name="Arikit S."/>
            <person name="Song C."/>
            <person name="Xia L."/>
            <person name="Froenicke L."/>
            <person name="Lavelle D.O."/>
            <person name="Truco M.J."/>
            <person name="Xia R."/>
            <person name="Zhu S."/>
            <person name="Xu C."/>
            <person name="Xu H."/>
            <person name="Xu X."/>
            <person name="Cox K."/>
            <person name="Korf I."/>
            <person name="Meyers B.C."/>
            <person name="Michelmore R.W."/>
        </authorList>
    </citation>
    <scope>NUCLEOTIDE SEQUENCE [LARGE SCALE GENOMIC DNA]</scope>
    <source>
        <strain evidence="4">cv. Salinas</strain>
        <tissue evidence="3">Seedlings</tissue>
    </source>
</reference>
<dbReference type="GO" id="GO:0016020">
    <property type="term" value="C:membrane"/>
    <property type="evidence" value="ECO:0000318"/>
    <property type="project" value="GO_Central"/>
</dbReference>
<evidence type="ECO:0000313" key="3">
    <source>
        <dbReference type="EMBL" id="KAJ0223701.1"/>
    </source>
</evidence>